<dbReference type="SUPFAM" id="SSF52540">
    <property type="entry name" value="P-loop containing nucleoside triphosphate hydrolases"/>
    <property type="match status" value="1"/>
</dbReference>
<evidence type="ECO:0000256" key="1">
    <source>
        <dbReference type="ARBA" id="ARBA00010886"/>
    </source>
</evidence>
<dbReference type="Gene3D" id="3.40.50.300">
    <property type="entry name" value="P-loop containing nucleotide triphosphate hydrolases"/>
    <property type="match status" value="1"/>
</dbReference>
<reference evidence="10 11" key="1">
    <citation type="submission" date="2022-11" db="EMBL/GenBank/DDBJ databases">
        <title>Minimal conservation of predation-associated metabolite biosynthetic gene clusters underscores biosynthetic potential of Myxococcota including descriptions for ten novel species: Archangium lansinium sp. nov., Myxococcus landrumus sp. nov., Nannocystis bai.</title>
        <authorList>
            <person name="Ahearne A."/>
            <person name="Stevens C."/>
            <person name="Dowd S."/>
        </authorList>
    </citation>
    <scope>NUCLEOTIDE SEQUENCE [LARGE SCALE GENOMIC DNA]</scope>
    <source>
        <strain evidence="10 11">NCELM</strain>
    </source>
</reference>
<dbReference type="PROSITE" id="PS50011">
    <property type="entry name" value="PROTEIN_KINASE_DOM"/>
    <property type="match status" value="1"/>
</dbReference>
<dbReference type="InterPro" id="IPR027417">
    <property type="entry name" value="P-loop_NTPase"/>
</dbReference>
<keyword evidence="4 7" id="KW-0547">Nucleotide-binding</keyword>
<evidence type="ECO:0000259" key="9">
    <source>
        <dbReference type="PROSITE" id="PS50011"/>
    </source>
</evidence>
<evidence type="ECO:0000313" key="11">
    <source>
        <dbReference type="Proteomes" id="UP001217838"/>
    </source>
</evidence>
<dbReference type="SUPFAM" id="SSF56112">
    <property type="entry name" value="Protein kinase-like (PK-like)"/>
    <property type="match status" value="1"/>
</dbReference>
<evidence type="ECO:0000256" key="2">
    <source>
        <dbReference type="ARBA" id="ARBA00012513"/>
    </source>
</evidence>
<feature type="region of interest" description="Disordered" evidence="8">
    <location>
        <begin position="48"/>
        <end position="71"/>
    </location>
</feature>
<dbReference type="PANTHER" id="PTHR43671">
    <property type="entry name" value="SERINE/THREONINE-PROTEIN KINASE NEK"/>
    <property type="match status" value="1"/>
</dbReference>
<keyword evidence="5 10" id="KW-0418">Kinase</keyword>
<sequence>MKLPAKVQAPPEQPRTEVGLPRAPGERLRETMAVAIQFANTAILPDLALSPTMSTPPEEGGMERTGPQPPPATALAGQVGPYRILRPLGAGGMGAVYEATDTRTGQRVAVKSLLRMGPSELHRFKYEFRSMAEVGHPNLVTLYELHSQGDLWLITMEYVGGVDLCTALRALVRAPDSDRRLRALIRQLVLGVTALHEHGLLHRDLKPSNVLVTSGGRVVILDFGLVAAIARSNPNETPAGTPLYMSPEQCAGQLATPASDWYAVGVMLYEALTGKLPFTGNYAQIFLAKQCEEPAPPRGTGLPDDLATLIGELLRRDPEKRASGAKLLAWCGGAALSPAPALSSSSILFGRKAELDALDEGLAAAARGRTACVYLRGQPGVGKTGLVHGFLGALQPRGDVVALTARCYQHETVPFKAFDSLVDALADHLGALEPFELTPLLGTHTGELARVFPVLQRVSAVRELAQSARAGVSDQESRRKAFAALKRLLAALAARRRLVLFLDDFHWSDADSVRLLSELLAPPEAPALLLIVAYHTDWPGSPLVRHEFERLQLRVLPELHVTRLDVGRLDERDAHAAARALLVAAGLPPEPWAAAIADEARGDSYVLEALVHELTHTDLASLVPEDLSFETCLQARVDNLAAGDRAALELVAAAGAPLPTGLLARALGDPSDIHARLARLHAARLVQLGRRNHAPSVEPLHDRGRALVVRALSPDRARALHRLLADTALQLGRPDPEFMARHLFAAGDRERAATYAERAGKAAADALAFARAAELHELALRCTPDAWQRMVACARAKVDAGLGLEAAPIYLKAAERAPANQRAELRVRACEQYFAVGETARGEEVLKDLLQGTGFSDPGTREKLAAAFQSEVAALLGGVDPDMTERTGPEGAALSDALWAAAKGLFIHSPVRSAYFSARSAAIARTGGDEPRHVRGMVIVRAVWSVAGDAAVLARLRAVVDDYLRRRDDPYIVGLSVLFDGISAVSRGRWSDAMRDLEFGITHLRQRCTNIAWECNFGAVMLMSLLESRGELRAIALRSAVMSEQAQQTGDSIVEFVAAYYSALVLLAADAPSDAREVVARAVRLGNVAAGSAAGLRASMIEALCAQYAGEVGTAWTEVQRVSAVLGVDGAGYTMNQRANFIGLHGQVALAMAERAGNNAAREPYLAAAAADVDTLRQLATAGGLASAALLDAAALSLRDAPAAVVVRALSAAADAFDAADMPLAAAAARLRLGTWIGGSEGEQMIARSEAFMRLQAIACPARWVITCTPGLSPPV</sequence>
<dbReference type="PROSITE" id="PS00108">
    <property type="entry name" value="PROTEIN_KINASE_ST"/>
    <property type="match status" value="1"/>
</dbReference>
<dbReference type="Pfam" id="PF00069">
    <property type="entry name" value="Pkinase"/>
    <property type="match status" value="1"/>
</dbReference>
<dbReference type="Gene3D" id="1.10.510.10">
    <property type="entry name" value="Transferase(Phosphotransferase) domain 1"/>
    <property type="match status" value="1"/>
</dbReference>
<evidence type="ECO:0000256" key="4">
    <source>
        <dbReference type="ARBA" id="ARBA00022741"/>
    </source>
</evidence>
<feature type="binding site" evidence="7">
    <location>
        <position position="111"/>
    </location>
    <ligand>
        <name>ATP</name>
        <dbReference type="ChEBI" id="CHEBI:30616"/>
    </ligand>
</feature>
<evidence type="ECO:0000256" key="6">
    <source>
        <dbReference type="ARBA" id="ARBA00022840"/>
    </source>
</evidence>
<dbReference type="Proteomes" id="UP001217838">
    <property type="component" value="Unassembled WGS sequence"/>
</dbReference>
<evidence type="ECO:0000313" key="10">
    <source>
        <dbReference type="EMBL" id="MDC0675532.1"/>
    </source>
</evidence>
<gene>
    <name evidence="10" type="ORF">POL58_47750</name>
</gene>
<keyword evidence="6 7" id="KW-0067">ATP-binding</keyword>
<dbReference type="PANTHER" id="PTHR43671:SF13">
    <property type="entry name" value="SERINE_THREONINE-PROTEIN KINASE NEK2"/>
    <property type="match status" value="1"/>
</dbReference>
<dbReference type="InterPro" id="IPR050660">
    <property type="entry name" value="NEK_Ser/Thr_kinase"/>
</dbReference>
<dbReference type="CDD" id="cd14014">
    <property type="entry name" value="STKc_PknB_like"/>
    <property type="match status" value="1"/>
</dbReference>
<evidence type="ECO:0000256" key="5">
    <source>
        <dbReference type="ARBA" id="ARBA00022777"/>
    </source>
</evidence>
<keyword evidence="11" id="KW-1185">Reference proteome</keyword>
<proteinExistence type="inferred from homology"/>
<comment type="similarity">
    <text evidence="1">Belongs to the protein kinase superfamily. NEK Ser/Thr protein kinase family. NIMA subfamily.</text>
</comment>
<dbReference type="SMART" id="SM00382">
    <property type="entry name" value="AAA"/>
    <property type="match status" value="1"/>
</dbReference>
<name>A0ABT5BRB2_9BACT</name>
<evidence type="ECO:0000256" key="7">
    <source>
        <dbReference type="PROSITE-ProRule" id="PRU10141"/>
    </source>
</evidence>
<comment type="caution">
    <text evidence="10">The sequence shown here is derived from an EMBL/GenBank/DDBJ whole genome shotgun (WGS) entry which is preliminary data.</text>
</comment>
<dbReference type="InterPro" id="IPR000719">
    <property type="entry name" value="Prot_kinase_dom"/>
</dbReference>
<dbReference type="RefSeq" id="WP_272010702.1">
    <property type="nucleotide sequence ID" value="NZ_JAQNDN010000028.1"/>
</dbReference>
<keyword evidence="3" id="KW-0808">Transferase</keyword>
<evidence type="ECO:0000256" key="8">
    <source>
        <dbReference type="SAM" id="MobiDB-lite"/>
    </source>
</evidence>
<organism evidence="10 11">
    <name type="scientific">Nannocystis radixulma</name>
    <dbReference type="NCBI Taxonomy" id="2995305"/>
    <lineage>
        <taxon>Bacteria</taxon>
        <taxon>Pseudomonadati</taxon>
        <taxon>Myxococcota</taxon>
        <taxon>Polyangia</taxon>
        <taxon>Nannocystales</taxon>
        <taxon>Nannocystaceae</taxon>
        <taxon>Nannocystis</taxon>
    </lineage>
</organism>
<dbReference type="InterPro" id="IPR008271">
    <property type="entry name" value="Ser/Thr_kinase_AS"/>
</dbReference>
<accession>A0ABT5BRB2</accession>
<protein>
    <recommendedName>
        <fullName evidence="2">non-specific serine/threonine protein kinase</fullName>
        <ecNumber evidence="2">2.7.11.1</ecNumber>
    </recommendedName>
</protein>
<dbReference type="Pfam" id="PF13191">
    <property type="entry name" value="AAA_16"/>
    <property type="match status" value="1"/>
</dbReference>
<dbReference type="InterPro" id="IPR011009">
    <property type="entry name" value="Kinase-like_dom_sf"/>
</dbReference>
<dbReference type="EC" id="2.7.11.1" evidence="2"/>
<dbReference type="InterPro" id="IPR003593">
    <property type="entry name" value="AAA+_ATPase"/>
</dbReference>
<dbReference type="InterPro" id="IPR041664">
    <property type="entry name" value="AAA_16"/>
</dbReference>
<feature type="region of interest" description="Disordered" evidence="8">
    <location>
        <begin position="1"/>
        <end position="24"/>
    </location>
</feature>
<dbReference type="EMBL" id="JAQNDN010000028">
    <property type="protein sequence ID" value="MDC0675532.1"/>
    <property type="molecule type" value="Genomic_DNA"/>
</dbReference>
<dbReference type="GO" id="GO:0016301">
    <property type="term" value="F:kinase activity"/>
    <property type="evidence" value="ECO:0007669"/>
    <property type="project" value="UniProtKB-KW"/>
</dbReference>
<evidence type="ECO:0000256" key="3">
    <source>
        <dbReference type="ARBA" id="ARBA00022679"/>
    </source>
</evidence>
<feature type="domain" description="Protein kinase" evidence="9">
    <location>
        <begin position="82"/>
        <end position="342"/>
    </location>
</feature>
<dbReference type="InterPro" id="IPR017441">
    <property type="entry name" value="Protein_kinase_ATP_BS"/>
</dbReference>
<dbReference type="PROSITE" id="PS00107">
    <property type="entry name" value="PROTEIN_KINASE_ATP"/>
    <property type="match status" value="1"/>
</dbReference>
<dbReference type="SMART" id="SM00220">
    <property type="entry name" value="S_TKc"/>
    <property type="match status" value="1"/>
</dbReference>